<comment type="caution">
    <text evidence="1">The sequence shown here is derived from an EMBL/GenBank/DDBJ whole genome shotgun (WGS) entry which is preliminary data.</text>
</comment>
<evidence type="ECO:0000313" key="2">
    <source>
        <dbReference type="Proteomes" id="UP000239936"/>
    </source>
</evidence>
<proteinExistence type="predicted"/>
<dbReference type="Proteomes" id="UP000239936">
    <property type="component" value="Unassembled WGS sequence"/>
</dbReference>
<dbReference type="OrthoDB" id="5298522at2"/>
<reference evidence="1 2" key="1">
    <citation type="submission" date="2018-01" db="EMBL/GenBank/DDBJ databases">
        <title>The complete genome sequence of Chromatium okenii LaCa, a purple sulfur bacterium with a turbulent life.</title>
        <authorList>
            <person name="Luedin S.M."/>
            <person name="Liechti N."/>
            <person name="Storelli N."/>
            <person name="Danza F."/>
            <person name="Wittwer M."/>
            <person name="Pothier J.F."/>
            <person name="Tonolla M.A."/>
        </authorList>
    </citation>
    <scope>NUCLEOTIDE SEQUENCE [LARGE SCALE GENOMIC DNA]</scope>
    <source>
        <strain evidence="1 2">LaCa</strain>
    </source>
</reference>
<organism evidence="1 2">
    <name type="scientific">Chromatium okenii</name>
    <dbReference type="NCBI Taxonomy" id="61644"/>
    <lineage>
        <taxon>Bacteria</taxon>
        <taxon>Pseudomonadati</taxon>
        <taxon>Pseudomonadota</taxon>
        <taxon>Gammaproteobacteria</taxon>
        <taxon>Chromatiales</taxon>
        <taxon>Chromatiaceae</taxon>
        <taxon>Chromatium</taxon>
    </lineage>
</organism>
<dbReference type="AlphaFoldDB" id="A0A2S7XM82"/>
<evidence type="ECO:0000313" key="1">
    <source>
        <dbReference type="EMBL" id="PQJ94849.1"/>
    </source>
</evidence>
<sequence length="68" mass="7680">MQKVKKTAEYTLFQKKSGRYAVKGKNKKWINGDAKQAILANEQLIKVMTPKAVPEVSGKLRLNCAWSD</sequence>
<dbReference type="RefSeq" id="WP_105074997.1">
    <property type="nucleotide sequence ID" value="NZ_PPGH01000039.1"/>
</dbReference>
<dbReference type="EMBL" id="PPGH01000039">
    <property type="protein sequence ID" value="PQJ94849.1"/>
    <property type="molecule type" value="Genomic_DNA"/>
</dbReference>
<keyword evidence="2" id="KW-1185">Reference proteome</keyword>
<protein>
    <submittedName>
        <fullName evidence="1">Uncharacterized protein</fullName>
    </submittedName>
</protein>
<gene>
    <name evidence="1" type="ORF">CXB77_18135</name>
</gene>
<accession>A0A2S7XM82</accession>
<name>A0A2S7XM82_9GAMM</name>